<keyword evidence="4" id="KW-1185">Reference proteome</keyword>
<keyword evidence="2" id="KW-0732">Signal</keyword>
<evidence type="ECO:0000313" key="4">
    <source>
        <dbReference type="Proteomes" id="UP000245926"/>
    </source>
</evidence>
<dbReference type="KEGG" id="mets:DK389_04425"/>
<feature type="compositionally biased region" description="Basic and acidic residues" evidence="1">
    <location>
        <begin position="75"/>
        <end position="85"/>
    </location>
</feature>
<feature type="signal peptide" evidence="2">
    <location>
        <begin position="1"/>
        <end position="19"/>
    </location>
</feature>
<feature type="chain" id="PRO_5016084989" description="Porin" evidence="2">
    <location>
        <begin position="20"/>
        <end position="85"/>
    </location>
</feature>
<evidence type="ECO:0000256" key="1">
    <source>
        <dbReference type="SAM" id="MobiDB-lite"/>
    </source>
</evidence>
<reference evidence="4" key="1">
    <citation type="submission" date="2018-05" db="EMBL/GenBank/DDBJ databases">
        <title>Complete Genome Sequence of Methylobacterium sp. 17SD2-17.</title>
        <authorList>
            <person name="Srinivasan S."/>
        </authorList>
    </citation>
    <scope>NUCLEOTIDE SEQUENCE [LARGE SCALE GENOMIC DNA]</scope>
    <source>
        <strain evidence="4">17SD2-17</strain>
    </source>
</reference>
<feature type="region of interest" description="Disordered" evidence="1">
    <location>
        <begin position="44"/>
        <end position="85"/>
    </location>
</feature>
<gene>
    <name evidence="3" type="ORF">DK389_04425</name>
</gene>
<evidence type="ECO:0000313" key="3">
    <source>
        <dbReference type="EMBL" id="AWN44360.1"/>
    </source>
</evidence>
<feature type="compositionally biased region" description="Low complexity" evidence="1">
    <location>
        <begin position="64"/>
        <end position="74"/>
    </location>
</feature>
<sequence length="85" mass="8776">MRPVLVLLTILAVSAPARAEDFTGFYAGVNAGYALGRDREVDVAPQNSAGRAATAPGSQLPPSAAEAARAMRAGRGAERGDRPLR</sequence>
<proteinExistence type="predicted"/>
<evidence type="ECO:0000256" key="2">
    <source>
        <dbReference type="SAM" id="SignalP"/>
    </source>
</evidence>
<dbReference type="EMBL" id="CP029550">
    <property type="protein sequence ID" value="AWN44360.1"/>
    <property type="molecule type" value="Genomic_DNA"/>
</dbReference>
<evidence type="ECO:0008006" key="5">
    <source>
        <dbReference type="Google" id="ProtNLM"/>
    </source>
</evidence>
<dbReference type="OrthoDB" id="7998979at2"/>
<dbReference type="Proteomes" id="UP000245926">
    <property type="component" value="Chromosome"/>
</dbReference>
<dbReference type="AlphaFoldDB" id="A0A2U8WG30"/>
<organism evidence="3 4">
    <name type="scientific">Methylobacterium durans</name>
    <dbReference type="NCBI Taxonomy" id="2202825"/>
    <lineage>
        <taxon>Bacteria</taxon>
        <taxon>Pseudomonadati</taxon>
        <taxon>Pseudomonadota</taxon>
        <taxon>Alphaproteobacteria</taxon>
        <taxon>Hyphomicrobiales</taxon>
        <taxon>Methylobacteriaceae</taxon>
        <taxon>Methylobacterium</taxon>
    </lineage>
</organism>
<name>A0A2U8WG30_9HYPH</name>
<protein>
    <recommendedName>
        <fullName evidence="5">Porin</fullName>
    </recommendedName>
</protein>
<accession>A0A2U8WG30</accession>